<protein>
    <submittedName>
        <fullName evidence="1">Uncharacterized protein</fullName>
    </submittedName>
</protein>
<dbReference type="Proteomes" id="UP000319824">
    <property type="component" value="Unassembled WGS sequence"/>
</dbReference>
<name>A0A559TG87_9HYPH</name>
<proteinExistence type="predicted"/>
<sequence>MAERWLGVHVSGDAVTIVCADVEKTGPITIVADETWKLQGGDRSKAFRTMYTRLADYATEQKIAQVVIKESAISLEKAHLQAAELRGVATCALASACDVKQVSKAAISRNFGERKADDYIKDDGFWKDNLTGAPMRSGSREAAMLILASR</sequence>
<evidence type="ECO:0000313" key="1">
    <source>
        <dbReference type="EMBL" id="TVZ73620.1"/>
    </source>
</evidence>
<reference evidence="1 2" key="1">
    <citation type="submission" date="2019-06" db="EMBL/GenBank/DDBJ databases">
        <title>Pac Bio to generate improved reference genome sequences for organisms with transposon mutant libraries (support for FEBA project).</title>
        <authorList>
            <person name="Blow M."/>
        </authorList>
    </citation>
    <scope>NUCLEOTIDE SEQUENCE [LARGE SCALE GENOMIC DNA]</scope>
    <source>
        <strain evidence="1 2">USDA 1844</strain>
    </source>
</reference>
<organism evidence="1 2">
    <name type="scientific">Rhizobium mongolense USDA 1844</name>
    <dbReference type="NCBI Taxonomy" id="1079460"/>
    <lineage>
        <taxon>Bacteria</taxon>
        <taxon>Pseudomonadati</taxon>
        <taxon>Pseudomonadota</taxon>
        <taxon>Alphaproteobacteria</taxon>
        <taxon>Hyphomicrobiales</taxon>
        <taxon>Rhizobiaceae</taxon>
        <taxon>Rhizobium/Agrobacterium group</taxon>
        <taxon>Rhizobium</taxon>
    </lineage>
</organism>
<evidence type="ECO:0000313" key="2">
    <source>
        <dbReference type="Proteomes" id="UP000319824"/>
    </source>
</evidence>
<dbReference type="RefSeq" id="WP_022712613.1">
    <property type="nucleotide sequence ID" value="NZ_ATTQ01000001.1"/>
</dbReference>
<gene>
    <name evidence="1" type="ORF">BCL32_1866</name>
</gene>
<accession>A0A559TG87</accession>
<dbReference type="AlphaFoldDB" id="A0A559TG87"/>
<comment type="caution">
    <text evidence="1">The sequence shown here is derived from an EMBL/GenBank/DDBJ whole genome shotgun (WGS) entry which is preliminary data.</text>
</comment>
<dbReference type="EMBL" id="VISO01000002">
    <property type="protein sequence ID" value="TVZ73620.1"/>
    <property type="molecule type" value="Genomic_DNA"/>
</dbReference>